<accession>A0AAD7GX88</accession>
<dbReference type="Proteomes" id="UP001221757">
    <property type="component" value="Unassembled WGS sequence"/>
</dbReference>
<feature type="region of interest" description="Disordered" evidence="1">
    <location>
        <begin position="557"/>
        <end position="579"/>
    </location>
</feature>
<proteinExistence type="predicted"/>
<keyword evidence="3" id="KW-1185">Reference proteome</keyword>
<organism evidence="2 3">
    <name type="scientific">Mycena rosella</name>
    <name type="common">Pink bonnet</name>
    <name type="synonym">Agaricus rosellus</name>
    <dbReference type="NCBI Taxonomy" id="1033263"/>
    <lineage>
        <taxon>Eukaryota</taxon>
        <taxon>Fungi</taxon>
        <taxon>Dikarya</taxon>
        <taxon>Basidiomycota</taxon>
        <taxon>Agaricomycotina</taxon>
        <taxon>Agaricomycetes</taxon>
        <taxon>Agaricomycetidae</taxon>
        <taxon>Agaricales</taxon>
        <taxon>Marasmiineae</taxon>
        <taxon>Mycenaceae</taxon>
        <taxon>Mycena</taxon>
    </lineage>
</organism>
<reference evidence="2" key="1">
    <citation type="submission" date="2023-03" db="EMBL/GenBank/DDBJ databases">
        <title>Massive genome expansion in bonnet fungi (Mycena s.s.) driven by repeated elements and novel gene families across ecological guilds.</title>
        <authorList>
            <consortium name="Lawrence Berkeley National Laboratory"/>
            <person name="Harder C.B."/>
            <person name="Miyauchi S."/>
            <person name="Viragh M."/>
            <person name="Kuo A."/>
            <person name="Thoen E."/>
            <person name="Andreopoulos B."/>
            <person name="Lu D."/>
            <person name="Skrede I."/>
            <person name="Drula E."/>
            <person name="Henrissat B."/>
            <person name="Morin E."/>
            <person name="Kohler A."/>
            <person name="Barry K."/>
            <person name="LaButti K."/>
            <person name="Morin E."/>
            <person name="Salamov A."/>
            <person name="Lipzen A."/>
            <person name="Mereny Z."/>
            <person name="Hegedus B."/>
            <person name="Baldrian P."/>
            <person name="Stursova M."/>
            <person name="Weitz H."/>
            <person name="Taylor A."/>
            <person name="Grigoriev I.V."/>
            <person name="Nagy L.G."/>
            <person name="Martin F."/>
            <person name="Kauserud H."/>
        </authorList>
    </citation>
    <scope>NUCLEOTIDE SEQUENCE</scope>
    <source>
        <strain evidence="2">CBHHK067</strain>
    </source>
</reference>
<evidence type="ECO:0000256" key="1">
    <source>
        <dbReference type="SAM" id="MobiDB-lite"/>
    </source>
</evidence>
<comment type="caution">
    <text evidence="2">The sequence shown here is derived from an EMBL/GenBank/DDBJ whole genome shotgun (WGS) entry which is preliminary data.</text>
</comment>
<dbReference type="EMBL" id="JARKIE010000005">
    <property type="protein sequence ID" value="KAJ7707334.1"/>
    <property type="molecule type" value="Genomic_DNA"/>
</dbReference>
<feature type="compositionally biased region" description="Basic and acidic residues" evidence="1">
    <location>
        <begin position="561"/>
        <end position="571"/>
    </location>
</feature>
<gene>
    <name evidence="2" type="ORF">B0H17DRAFT_1125152</name>
</gene>
<evidence type="ECO:0000313" key="3">
    <source>
        <dbReference type="Proteomes" id="UP001221757"/>
    </source>
</evidence>
<sequence length="642" mass="69531">MPCSRREEDDVVSSEHLCSPSNNSLLLPELMPVHTPADGLGLHTALGRHVSALLSLIPSTLFYCIPSPRVHLPDSSPLMSLQPSPVQKLAPASIITATTTKKPSRPYTKRQMSTGSMFTGVGTSAATAINFLKDVCLRFARCSMTDAEKLEEVVFDIMFKERFASMVPVVKLHEQLLAELAVDGVKIAPMTEFCARLKEAGVGQEKEGVWAFHAALPTAICLAVRSTPAHWDAVLIALGNIPQDVIDHKVEEHCRKVVFNASLKELNMMMHKVHVTPLAPSTAAAARPMNATVLTTASSPAAPNVAVTPAAVPGAGHAAGRVWEAILLGMNMQKGNTRQPKDNINGCACYAMQVVEWVSVNGHIPMDAMSIWLTRYPITPGTAILCSGECWKCSIATQPLHKICPKPLVPVFKRKYRTTCRTWLGQLHYLAQAVNYVEVVEVEGVPWYRGGGGDVNENTDEGMQVLRPGQIGGSGDPFCTSTDPEIDIVDLYLVVIGEDATEEHAGGAWIKECEEDIVVGTTTCEAVLGAKSCETPPAARRVKPFCDTENVDAAVDPGSSDECRGDENRGECEDEEAEEAKPEEVVLGMATCKAMLGLKSCKTPPTSTGDIDDDKFEETWKIRRVDVEGELGEFDKEVLELC</sequence>
<protein>
    <submittedName>
        <fullName evidence="2">Uncharacterized protein</fullName>
    </submittedName>
</protein>
<name>A0AAD7GX88_MYCRO</name>
<evidence type="ECO:0000313" key="2">
    <source>
        <dbReference type="EMBL" id="KAJ7707334.1"/>
    </source>
</evidence>
<dbReference type="AlphaFoldDB" id="A0AAD7GX88"/>